<dbReference type="InterPro" id="IPR036291">
    <property type="entry name" value="NAD(P)-bd_dom_sf"/>
</dbReference>
<dbReference type="InterPro" id="IPR020904">
    <property type="entry name" value="Sc_DH/Rdtase_CS"/>
</dbReference>
<evidence type="ECO:0000256" key="3">
    <source>
        <dbReference type="ARBA" id="ARBA00023027"/>
    </source>
</evidence>
<evidence type="ECO:0000256" key="2">
    <source>
        <dbReference type="ARBA" id="ARBA00023002"/>
    </source>
</evidence>
<dbReference type="EMBL" id="LWCS01000012">
    <property type="protein sequence ID" value="OAN40615.1"/>
    <property type="molecule type" value="Genomic_DNA"/>
</dbReference>
<comment type="similarity">
    <text evidence="1">Belongs to the short-chain dehydrogenases/reductases (SDR) family.</text>
</comment>
<organism evidence="6 7">
    <name type="scientific">Mycolicibacterium iranicum</name>
    <name type="common">Mycobacterium iranicum</name>
    <dbReference type="NCBI Taxonomy" id="912594"/>
    <lineage>
        <taxon>Bacteria</taxon>
        <taxon>Bacillati</taxon>
        <taxon>Actinomycetota</taxon>
        <taxon>Actinomycetes</taxon>
        <taxon>Mycobacteriales</taxon>
        <taxon>Mycobacteriaceae</taxon>
        <taxon>Mycolicibacterium</taxon>
    </lineage>
</organism>
<reference evidence="6 7" key="1">
    <citation type="submission" date="2016-04" db="EMBL/GenBank/DDBJ databases">
        <title>Draft Genome Sequences of Staphylococcus capitis Strain H36, S. capitis Strain H65, S. cohnii Strain H62, S. hominis Strain H69, Mycobacterium iranicum Strain H39, Plantibacter sp. Strain H53, Pseudomonas oryzihabitans Strain H72, and Microbacterium sp. Strain H83, isolated from residential settings.</title>
        <authorList>
            <person name="Lymperopoulou D."/>
            <person name="Adams R.I."/>
            <person name="Lindow S."/>
            <person name="Coil D.A."/>
            <person name="Jospin G."/>
            <person name="Eisen J.A."/>
        </authorList>
    </citation>
    <scope>NUCLEOTIDE SEQUENCE [LARGE SCALE GENOMIC DNA]</scope>
    <source>
        <strain evidence="6 7">H39</strain>
    </source>
</reference>
<dbReference type="STRING" id="912594.AWC12_01295"/>
<name>A0A178M0D5_MYCIR</name>
<evidence type="ECO:0000313" key="6">
    <source>
        <dbReference type="EMBL" id="OAN40615.1"/>
    </source>
</evidence>
<protein>
    <submittedName>
        <fullName evidence="6">3-alpha-hydroxysteroid dehydrogenase</fullName>
    </submittedName>
</protein>
<keyword evidence="2" id="KW-0560">Oxidoreductase</keyword>
<dbReference type="AlphaFoldDB" id="A0A178M0D5"/>
<dbReference type="OrthoDB" id="3542748at2"/>
<dbReference type="InterPro" id="IPR002347">
    <property type="entry name" value="SDR_fam"/>
</dbReference>
<dbReference type="NCBIfam" id="NF005559">
    <property type="entry name" value="PRK07231.1"/>
    <property type="match status" value="1"/>
</dbReference>
<evidence type="ECO:0000256" key="4">
    <source>
        <dbReference type="ARBA" id="ARBA00023098"/>
    </source>
</evidence>
<sequence length="260" mass="27288">MTERLAGKVALISGGARGMGASHARVMASHGAKVVCGDILDAEGELVAKDLGDAARYVHLDVTRSEDWEAAVSTAVAEFGGLDILVNNAGILNIGTVEDYDLAEWHRILDINLTGVFLGIRAVTPTMKAAGRGSIINISSIEGMAGTVGCHGYTATKFAVRGLTKSTALELGPFGIRVNSVHPGLVKTPMADWVPEDIFQSALGRIAQPHEVSNLVVYLASDESSYSTGAEFVVDGGTIAGLAHKDFSAVDVNQQPEWIT</sequence>
<accession>A0A178M0D5</accession>
<dbReference type="Gene3D" id="3.40.50.720">
    <property type="entry name" value="NAD(P)-binding Rossmann-like Domain"/>
    <property type="match status" value="1"/>
</dbReference>
<proteinExistence type="inferred from homology"/>
<dbReference type="Pfam" id="PF13561">
    <property type="entry name" value="adh_short_C2"/>
    <property type="match status" value="1"/>
</dbReference>
<dbReference type="PROSITE" id="PS00061">
    <property type="entry name" value="ADH_SHORT"/>
    <property type="match status" value="1"/>
</dbReference>
<dbReference type="PRINTS" id="PR00080">
    <property type="entry name" value="SDRFAMILY"/>
</dbReference>
<keyword evidence="3" id="KW-0520">NAD</keyword>
<dbReference type="SUPFAM" id="SSF51735">
    <property type="entry name" value="NAD(P)-binding Rossmann-fold domains"/>
    <property type="match status" value="1"/>
</dbReference>
<dbReference type="GO" id="GO:0016491">
    <property type="term" value="F:oxidoreductase activity"/>
    <property type="evidence" value="ECO:0007669"/>
    <property type="project" value="UniProtKB-KW"/>
</dbReference>
<dbReference type="PANTHER" id="PTHR43180:SF28">
    <property type="entry name" value="NAD(P)-BINDING ROSSMANN-FOLD SUPERFAMILY PROTEIN"/>
    <property type="match status" value="1"/>
</dbReference>
<gene>
    <name evidence="6" type="ORF">A4X20_13560</name>
</gene>
<dbReference type="PRINTS" id="PR00081">
    <property type="entry name" value="GDHRDH"/>
</dbReference>
<keyword evidence="4" id="KW-0443">Lipid metabolism</keyword>
<dbReference type="RefSeq" id="WP_064280461.1">
    <property type="nucleotide sequence ID" value="NZ_LWCS01000012.1"/>
</dbReference>
<dbReference type="Proteomes" id="UP000078396">
    <property type="component" value="Unassembled WGS sequence"/>
</dbReference>
<evidence type="ECO:0000313" key="7">
    <source>
        <dbReference type="Proteomes" id="UP000078396"/>
    </source>
</evidence>
<evidence type="ECO:0000256" key="1">
    <source>
        <dbReference type="ARBA" id="ARBA00006484"/>
    </source>
</evidence>
<comment type="caution">
    <text evidence="6">The sequence shown here is derived from an EMBL/GenBank/DDBJ whole genome shotgun (WGS) entry which is preliminary data.</text>
</comment>
<dbReference type="PANTHER" id="PTHR43180">
    <property type="entry name" value="3-OXOACYL-(ACYL-CARRIER-PROTEIN) REDUCTASE (AFU_ORTHOLOGUE AFUA_6G11210)"/>
    <property type="match status" value="1"/>
</dbReference>
<dbReference type="FunFam" id="3.40.50.720:FF:000084">
    <property type="entry name" value="Short-chain dehydrogenase reductase"/>
    <property type="match status" value="1"/>
</dbReference>
<dbReference type="GO" id="GO:0008202">
    <property type="term" value="P:steroid metabolic process"/>
    <property type="evidence" value="ECO:0007669"/>
    <property type="project" value="UniProtKB-KW"/>
</dbReference>
<keyword evidence="5" id="KW-0753">Steroid metabolism</keyword>
<evidence type="ECO:0000256" key="5">
    <source>
        <dbReference type="ARBA" id="ARBA00023221"/>
    </source>
</evidence>
<dbReference type="eggNOG" id="COG1028">
    <property type="taxonomic scope" value="Bacteria"/>
</dbReference>